<reference evidence="14 15" key="1">
    <citation type="journal article" date="2012" name="J. Bacteriol.">
        <title>Genome sequence of proteorhodopsin-containing sea ice bacterium Glaciecola punicea ACAM 611T.</title>
        <authorList>
            <person name="Qin Q.-L."/>
            <person name="Xie B.-B."/>
            <person name="Shu Y.-L."/>
            <person name="Rong J.-C."/>
            <person name="Zhao D.-L."/>
            <person name="Zhang X.-Y."/>
            <person name="Chen X.-L."/>
            <person name="Zhou B.-C."/>
            <person name="Zhanga Y.-Z."/>
        </authorList>
    </citation>
    <scope>NUCLEOTIDE SEQUENCE [LARGE SCALE GENOMIC DNA]</scope>
    <source>
        <strain evidence="14 15">ACAM 611</strain>
    </source>
</reference>
<evidence type="ECO:0000256" key="4">
    <source>
        <dbReference type="ARBA" id="ARBA00016218"/>
    </source>
</evidence>
<dbReference type="CDD" id="cd00483">
    <property type="entry name" value="HPPK"/>
    <property type="match status" value="1"/>
</dbReference>
<protein>
    <recommendedName>
        <fullName evidence="4">2-amino-4-hydroxy-6-hydroxymethyldihydropteridine pyrophosphokinase</fullName>
        <ecNumber evidence="3">2.7.6.3</ecNumber>
    </recommendedName>
    <alternativeName>
        <fullName evidence="11">6-hydroxymethyl-7,8-dihydropterin pyrophosphokinase</fullName>
    </alternativeName>
    <alternativeName>
        <fullName evidence="12">7,8-dihydro-6-hydroxymethylpterin-pyrophosphokinase</fullName>
    </alternativeName>
</protein>
<evidence type="ECO:0000256" key="7">
    <source>
        <dbReference type="ARBA" id="ARBA00022777"/>
    </source>
</evidence>
<dbReference type="EC" id="2.7.6.3" evidence="3"/>
<comment type="similarity">
    <text evidence="2">Belongs to the HPPK family.</text>
</comment>
<evidence type="ECO:0000256" key="9">
    <source>
        <dbReference type="ARBA" id="ARBA00022909"/>
    </source>
</evidence>
<dbReference type="NCBIfam" id="TIGR01498">
    <property type="entry name" value="folK"/>
    <property type="match status" value="1"/>
</dbReference>
<dbReference type="UniPathway" id="UPA00077">
    <property type="reaction ID" value="UER00155"/>
</dbReference>
<keyword evidence="5 14" id="KW-0808">Transferase</keyword>
<dbReference type="GO" id="GO:0046656">
    <property type="term" value="P:folic acid biosynthetic process"/>
    <property type="evidence" value="ECO:0007669"/>
    <property type="project" value="UniProtKB-KW"/>
</dbReference>
<comment type="caution">
    <text evidence="14">The sequence shown here is derived from an EMBL/GenBank/DDBJ whole genome shotgun (WGS) entry which is preliminary data.</text>
</comment>
<gene>
    <name evidence="14" type="primary">folK</name>
    <name evidence="14" type="ORF">GPUN_2774</name>
</gene>
<dbReference type="OrthoDB" id="9808041at2"/>
<dbReference type="GO" id="GO:0046654">
    <property type="term" value="P:tetrahydrofolate biosynthetic process"/>
    <property type="evidence" value="ECO:0007669"/>
    <property type="project" value="UniProtKB-UniPathway"/>
</dbReference>
<dbReference type="GO" id="GO:0016301">
    <property type="term" value="F:kinase activity"/>
    <property type="evidence" value="ECO:0007669"/>
    <property type="project" value="UniProtKB-KW"/>
</dbReference>
<evidence type="ECO:0000256" key="12">
    <source>
        <dbReference type="ARBA" id="ARBA00033413"/>
    </source>
</evidence>
<keyword evidence="15" id="KW-1185">Reference proteome</keyword>
<keyword evidence="8" id="KW-0067">ATP-binding</keyword>
<dbReference type="GO" id="GO:0005524">
    <property type="term" value="F:ATP binding"/>
    <property type="evidence" value="ECO:0007669"/>
    <property type="project" value="UniProtKB-KW"/>
</dbReference>
<evidence type="ECO:0000259" key="13">
    <source>
        <dbReference type="PROSITE" id="PS00794"/>
    </source>
</evidence>
<evidence type="ECO:0000256" key="3">
    <source>
        <dbReference type="ARBA" id="ARBA00013253"/>
    </source>
</evidence>
<keyword evidence="6" id="KW-0547">Nucleotide-binding</keyword>
<keyword evidence="9" id="KW-0289">Folate biosynthesis</keyword>
<dbReference type="PANTHER" id="PTHR43071">
    <property type="entry name" value="2-AMINO-4-HYDROXY-6-HYDROXYMETHYLDIHYDROPTERIDINE PYROPHOSPHOKINASE"/>
    <property type="match status" value="1"/>
</dbReference>
<dbReference type="PROSITE" id="PS00794">
    <property type="entry name" value="HPPK"/>
    <property type="match status" value="1"/>
</dbReference>
<dbReference type="InterPro" id="IPR000550">
    <property type="entry name" value="Hppk"/>
</dbReference>
<dbReference type="EMBL" id="BAET01000033">
    <property type="protein sequence ID" value="GAB56888.1"/>
    <property type="molecule type" value="Genomic_DNA"/>
</dbReference>
<dbReference type="GO" id="GO:0003848">
    <property type="term" value="F:2-amino-4-hydroxy-6-hydroxymethyldihydropteridine diphosphokinase activity"/>
    <property type="evidence" value="ECO:0007669"/>
    <property type="project" value="UniProtKB-EC"/>
</dbReference>
<dbReference type="PANTHER" id="PTHR43071:SF1">
    <property type="entry name" value="2-AMINO-4-HYDROXY-6-HYDROXYMETHYLDIHYDROPTERIDINE PYROPHOSPHOKINASE"/>
    <property type="match status" value="1"/>
</dbReference>
<dbReference type="Proteomes" id="UP000053586">
    <property type="component" value="Unassembled WGS sequence"/>
</dbReference>
<evidence type="ECO:0000256" key="1">
    <source>
        <dbReference type="ARBA" id="ARBA00005051"/>
    </source>
</evidence>
<evidence type="ECO:0000256" key="10">
    <source>
        <dbReference type="ARBA" id="ARBA00029409"/>
    </source>
</evidence>
<evidence type="ECO:0000256" key="8">
    <source>
        <dbReference type="ARBA" id="ARBA00022840"/>
    </source>
</evidence>
<dbReference type="Gene3D" id="3.30.70.560">
    <property type="entry name" value="7,8-Dihydro-6-hydroxymethylpterin-pyrophosphokinase HPPK"/>
    <property type="match status" value="1"/>
</dbReference>
<comment type="pathway">
    <text evidence="1">Cofactor biosynthesis; tetrahydrofolate biosynthesis; 2-amino-4-hydroxy-6-hydroxymethyl-7,8-dihydropteridine diphosphate from 7,8-dihydroneopterin triphosphate: step 4/4.</text>
</comment>
<dbReference type="AlphaFoldDB" id="H5TEW1"/>
<dbReference type="STRING" id="56804.BAE46_02705"/>
<evidence type="ECO:0000256" key="2">
    <source>
        <dbReference type="ARBA" id="ARBA00005810"/>
    </source>
</evidence>
<feature type="domain" description="7,8-dihydro-6-hydroxymethylpterin-pyrophosphokinase" evidence="13">
    <location>
        <begin position="91"/>
        <end position="102"/>
    </location>
</feature>
<dbReference type="RefSeq" id="WP_006007506.1">
    <property type="nucleotide sequence ID" value="NZ_BAET01000033.1"/>
</dbReference>
<evidence type="ECO:0000256" key="6">
    <source>
        <dbReference type="ARBA" id="ARBA00022741"/>
    </source>
</evidence>
<accession>H5TEW1</accession>
<dbReference type="eggNOG" id="COG0801">
    <property type="taxonomic scope" value="Bacteria"/>
</dbReference>
<reference evidence="14 15" key="2">
    <citation type="journal article" date="2017" name="Antonie Van Leeuwenhoek">
        <title>Rhizobium rhizosphaerae sp. nov., a novel species isolated from rice rhizosphere.</title>
        <authorList>
            <person name="Zhao J.J."/>
            <person name="Zhang J."/>
            <person name="Zhang R.J."/>
            <person name="Zhang C.W."/>
            <person name="Yin H.Q."/>
            <person name="Zhang X.X."/>
        </authorList>
    </citation>
    <scope>NUCLEOTIDE SEQUENCE [LARGE SCALE GENOMIC DNA]</scope>
    <source>
        <strain evidence="14 15">ACAM 611</strain>
    </source>
</reference>
<evidence type="ECO:0000313" key="14">
    <source>
        <dbReference type="EMBL" id="GAB56888.1"/>
    </source>
</evidence>
<keyword evidence="7 14" id="KW-0418">Kinase</keyword>
<name>H5TEW1_9ALTE</name>
<dbReference type="Pfam" id="PF01288">
    <property type="entry name" value="HPPK"/>
    <property type="match status" value="1"/>
</dbReference>
<evidence type="ECO:0000313" key="15">
    <source>
        <dbReference type="Proteomes" id="UP000053586"/>
    </source>
</evidence>
<dbReference type="SUPFAM" id="SSF55083">
    <property type="entry name" value="6-hydroxymethyl-7,8-dihydropterin pyrophosphokinase, HPPK"/>
    <property type="match status" value="1"/>
</dbReference>
<organism evidence="14 15">
    <name type="scientific">Glaciecola punicea ACAM 611</name>
    <dbReference type="NCBI Taxonomy" id="1121923"/>
    <lineage>
        <taxon>Bacteria</taxon>
        <taxon>Pseudomonadati</taxon>
        <taxon>Pseudomonadota</taxon>
        <taxon>Gammaproteobacteria</taxon>
        <taxon>Alteromonadales</taxon>
        <taxon>Alteromonadaceae</taxon>
        <taxon>Glaciecola</taxon>
    </lineage>
</organism>
<sequence>MMSDVAYIGLGSNIENPQTQINTALVNMQSHEQISIQLCSHLYASAPMGPQNQPDYVNAVVKITTGLTPIELLDVLQEIEQQHGRKRVGERWGPRSLDLDIILFNNLNMDNDRLTLPHYGMAQREFVMVPLFEIEPDMIMQNGKTIASWVADCSFAHLRRLPGKIDLTSLIISTQKL</sequence>
<dbReference type="InterPro" id="IPR035907">
    <property type="entry name" value="Hppk_sf"/>
</dbReference>
<proteinExistence type="inferred from homology"/>
<evidence type="ECO:0000256" key="11">
    <source>
        <dbReference type="ARBA" id="ARBA00029766"/>
    </source>
</evidence>
<comment type="function">
    <text evidence="10">Catalyzes the transfer of pyrophosphate from adenosine triphosphate (ATP) to 6-hydroxymethyl-7,8-dihydropterin, an enzymatic step in folate biosynthesis pathway.</text>
</comment>
<evidence type="ECO:0000256" key="5">
    <source>
        <dbReference type="ARBA" id="ARBA00022679"/>
    </source>
</evidence>